<name>A0ABV6IGT1_9BURK</name>
<organism evidence="2 3">
    <name type="scientific">Undibacterium danionis</name>
    <dbReference type="NCBI Taxonomy" id="1812100"/>
    <lineage>
        <taxon>Bacteria</taxon>
        <taxon>Pseudomonadati</taxon>
        <taxon>Pseudomonadota</taxon>
        <taxon>Betaproteobacteria</taxon>
        <taxon>Burkholderiales</taxon>
        <taxon>Oxalobacteraceae</taxon>
        <taxon>Undibacterium</taxon>
    </lineage>
</organism>
<protein>
    <submittedName>
        <fullName evidence="2">Uncharacterized protein</fullName>
    </submittedName>
</protein>
<sequence length="182" mass="20368">MTNFDEIERVLRPHKEALKTELESWQTPLAVEQNLLAAFEQQFPKRPWYRRWPVLNWEFGGGLCAGLLVLVLLLNQTSLWQLIPGRELASSGSLTTGSQIKSQFNGGDGAYDMYEDIPFMALYSGEEILQQDEMRIVQAQIPNAVLASMGVTVNPEVANQSAKAEVLIGANDEFLAVRFLPN</sequence>
<evidence type="ECO:0000313" key="2">
    <source>
        <dbReference type="EMBL" id="MFC0351047.1"/>
    </source>
</evidence>
<keyword evidence="1" id="KW-1133">Transmembrane helix</keyword>
<reference evidence="2 3" key="1">
    <citation type="submission" date="2024-09" db="EMBL/GenBank/DDBJ databases">
        <authorList>
            <person name="Sun Q."/>
            <person name="Mori K."/>
        </authorList>
    </citation>
    <scope>NUCLEOTIDE SEQUENCE [LARGE SCALE GENOMIC DNA]</scope>
    <source>
        <strain evidence="2 3">CCM 8677</strain>
    </source>
</reference>
<dbReference type="Proteomes" id="UP001589844">
    <property type="component" value="Unassembled WGS sequence"/>
</dbReference>
<gene>
    <name evidence="2" type="ORF">ACFFJH_14610</name>
</gene>
<feature type="transmembrane region" description="Helical" evidence="1">
    <location>
        <begin position="54"/>
        <end position="74"/>
    </location>
</feature>
<keyword evidence="1" id="KW-0472">Membrane</keyword>
<dbReference type="RefSeq" id="WP_390213610.1">
    <property type="nucleotide sequence ID" value="NZ_JBHLXJ010000015.1"/>
</dbReference>
<proteinExistence type="predicted"/>
<dbReference type="EMBL" id="JBHLXJ010000015">
    <property type="protein sequence ID" value="MFC0351047.1"/>
    <property type="molecule type" value="Genomic_DNA"/>
</dbReference>
<evidence type="ECO:0000256" key="1">
    <source>
        <dbReference type="SAM" id="Phobius"/>
    </source>
</evidence>
<evidence type="ECO:0000313" key="3">
    <source>
        <dbReference type="Proteomes" id="UP001589844"/>
    </source>
</evidence>
<accession>A0ABV6IGT1</accession>
<keyword evidence="3" id="KW-1185">Reference proteome</keyword>
<comment type="caution">
    <text evidence="2">The sequence shown here is derived from an EMBL/GenBank/DDBJ whole genome shotgun (WGS) entry which is preliminary data.</text>
</comment>
<keyword evidence="1" id="KW-0812">Transmembrane</keyword>